<accession>A0A0M0GQ12</accession>
<dbReference type="OrthoDB" id="9804819at2"/>
<proteinExistence type="predicted"/>
<evidence type="ECO:0000313" key="6">
    <source>
        <dbReference type="Proteomes" id="UP000037405"/>
    </source>
</evidence>
<dbReference type="InterPro" id="IPR017871">
    <property type="entry name" value="ABC_transporter-like_CS"/>
</dbReference>
<organism evidence="5 6">
    <name type="scientific">Rossellomorea marisflavi</name>
    <dbReference type="NCBI Taxonomy" id="189381"/>
    <lineage>
        <taxon>Bacteria</taxon>
        <taxon>Bacillati</taxon>
        <taxon>Bacillota</taxon>
        <taxon>Bacilli</taxon>
        <taxon>Bacillales</taxon>
        <taxon>Bacillaceae</taxon>
        <taxon>Rossellomorea</taxon>
    </lineage>
</organism>
<evidence type="ECO:0000313" key="5">
    <source>
        <dbReference type="EMBL" id="KON91878.1"/>
    </source>
</evidence>
<protein>
    <submittedName>
        <fullName evidence="5">ABC transporter ATP-binding protein</fullName>
    </submittedName>
</protein>
<reference evidence="6" key="1">
    <citation type="submission" date="2015-07" db="EMBL/GenBank/DDBJ databases">
        <title>Fjat-14235 jcm11544.</title>
        <authorList>
            <person name="Liu B."/>
            <person name="Wang J."/>
            <person name="Zhu Y."/>
            <person name="Liu G."/>
            <person name="Chen Q."/>
            <person name="Chen Z."/>
            <person name="Lan J."/>
            <person name="Che J."/>
            <person name="Ge C."/>
            <person name="Shi H."/>
            <person name="Pan Z."/>
            <person name="Liu X."/>
        </authorList>
    </citation>
    <scope>NUCLEOTIDE SEQUENCE [LARGE SCALE GENOMIC DNA]</scope>
    <source>
        <strain evidence="6">JCM 11544</strain>
    </source>
</reference>
<keyword evidence="1" id="KW-0813">Transport</keyword>
<dbReference type="PROSITE" id="PS00211">
    <property type="entry name" value="ABC_TRANSPORTER_1"/>
    <property type="match status" value="1"/>
</dbReference>
<dbReference type="Pfam" id="PF00005">
    <property type="entry name" value="ABC_tran"/>
    <property type="match status" value="1"/>
</dbReference>
<dbReference type="SUPFAM" id="SSF52540">
    <property type="entry name" value="P-loop containing nucleoside triphosphate hydrolases"/>
    <property type="match status" value="1"/>
</dbReference>
<dbReference type="Gene3D" id="3.40.50.300">
    <property type="entry name" value="P-loop containing nucleotide triphosphate hydrolases"/>
    <property type="match status" value="1"/>
</dbReference>
<dbReference type="CDD" id="cd03230">
    <property type="entry name" value="ABC_DR_subfamily_A"/>
    <property type="match status" value="1"/>
</dbReference>
<dbReference type="PANTHER" id="PTHR42939:SF2">
    <property type="entry name" value="ABC-TYPE TRANSPORTER ATP-BINDING PROTEIN ECSA"/>
    <property type="match status" value="1"/>
</dbReference>
<dbReference type="RefSeq" id="WP_053427076.1">
    <property type="nucleotide sequence ID" value="NZ_LGUE01000001.1"/>
</dbReference>
<evidence type="ECO:0000259" key="4">
    <source>
        <dbReference type="PROSITE" id="PS50893"/>
    </source>
</evidence>
<sequence length="244" mass="27054">MILNTTIQEAGYGRDDLILQDISFAVGKGELVGLIGPNGAGKSTTIKTILGLMKHVKGTVEISPYAYIPERPIFYERLTMREHIDFLYTTIGGEPTAFEEKVTSLVSYFRLTHVLHHYPDQFSKGMQQKMMLILAFLKEPDLYIIDEPFMGLDPTAVKKLLALLETERRRGAGVLMSTHILDTAERICDRFVLVAEGKMIVEGDLKAIRRKSGLPAGSLFDCFDALTEGEENGGLAHFSASIQG</sequence>
<dbReference type="SMART" id="SM00382">
    <property type="entry name" value="AAA"/>
    <property type="match status" value="1"/>
</dbReference>
<keyword evidence="2" id="KW-0547">Nucleotide-binding</keyword>
<keyword evidence="6" id="KW-1185">Reference proteome</keyword>
<dbReference type="STRING" id="189381.GCA_900166615_03242"/>
<keyword evidence="3 5" id="KW-0067">ATP-binding</keyword>
<dbReference type="InterPro" id="IPR051782">
    <property type="entry name" value="ABC_Transporter_VariousFunc"/>
</dbReference>
<dbReference type="PROSITE" id="PS50893">
    <property type="entry name" value="ABC_TRANSPORTER_2"/>
    <property type="match status" value="1"/>
</dbReference>
<gene>
    <name evidence="5" type="ORF">AF331_05215</name>
</gene>
<dbReference type="EMBL" id="LGUE01000001">
    <property type="protein sequence ID" value="KON91878.1"/>
    <property type="molecule type" value="Genomic_DNA"/>
</dbReference>
<dbReference type="PANTHER" id="PTHR42939">
    <property type="entry name" value="ABC TRANSPORTER ATP-BINDING PROTEIN ALBC-RELATED"/>
    <property type="match status" value="1"/>
</dbReference>
<dbReference type="InterPro" id="IPR003593">
    <property type="entry name" value="AAA+_ATPase"/>
</dbReference>
<evidence type="ECO:0000256" key="2">
    <source>
        <dbReference type="ARBA" id="ARBA00022741"/>
    </source>
</evidence>
<feature type="domain" description="ABC transporter" evidence="4">
    <location>
        <begin position="2"/>
        <end position="221"/>
    </location>
</feature>
<dbReference type="AlphaFoldDB" id="A0A0M0GQ12"/>
<dbReference type="GO" id="GO:0005524">
    <property type="term" value="F:ATP binding"/>
    <property type="evidence" value="ECO:0007669"/>
    <property type="project" value="UniProtKB-KW"/>
</dbReference>
<evidence type="ECO:0000256" key="3">
    <source>
        <dbReference type="ARBA" id="ARBA00022840"/>
    </source>
</evidence>
<dbReference type="InterPro" id="IPR027417">
    <property type="entry name" value="P-loop_NTPase"/>
</dbReference>
<name>A0A0M0GQ12_9BACI</name>
<evidence type="ECO:0000256" key="1">
    <source>
        <dbReference type="ARBA" id="ARBA00022448"/>
    </source>
</evidence>
<dbReference type="GO" id="GO:0016887">
    <property type="term" value="F:ATP hydrolysis activity"/>
    <property type="evidence" value="ECO:0007669"/>
    <property type="project" value="InterPro"/>
</dbReference>
<dbReference type="InterPro" id="IPR003439">
    <property type="entry name" value="ABC_transporter-like_ATP-bd"/>
</dbReference>
<dbReference type="Proteomes" id="UP000037405">
    <property type="component" value="Unassembled WGS sequence"/>
</dbReference>
<dbReference type="PATRIC" id="fig|189381.12.peg.1175"/>
<comment type="caution">
    <text evidence="5">The sequence shown here is derived from an EMBL/GenBank/DDBJ whole genome shotgun (WGS) entry which is preliminary data.</text>
</comment>